<sequence length="79" mass="8338">MNSPKKTLEGGKELQKKIYDAVMNNSEDIIAAVRNRKSSMDNTGDETDEQFIGGVIKAVITTAAAAAVEAGVEAAIKRG</sequence>
<evidence type="ECO:0000313" key="1">
    <source>
        <dbReference type="EMBL" id="KAK8772884.1"/>
    </source>
</evidence>
<protein>
    <submittedName>
        <fullName evidence="1">Uncharacterized protein</fullName>
    </submittedName>
</protein>
<dbReference type="AlphaFoldDB" id="A0AAQ4EDZ8"/>
<organism evidence="1 2">
    <name type="scientific">Amblyomma americanum</name>
    <name type="common">Lone star tick</name>
    <dbReference type="NCBI Taxonomy" id="6943"/>
    <lineage>
        <taxon>Eukaryota</taxon>
        <taxon>Metazoa</taxon>
        <taxon>Ecdysozoa</taxon>
        <taxon>Arthropoda</taxon>
        <taxon>Chelicerata</taxon>
        <taxon>Arachnida</taxon>
        <taxon>Acari</taxon>
        <taxon>Parasitiformes</taxon>
        <taxon>Ixodida</taxon>
        <taxon>Ixodoidea</taxon>
        <taxon>Ixodidae</taxon>
        <taxon>Amblyomminae</taxon>
        <taxon>Amblyomma</taxon>
    </lineage>
</organism>
<proteinExistence type="predicted"/>
<accession>A0AAQ4EDZ8</accession>
<gene>
    <name evidence="1" type="ORF">V5799_012583</name>
</gene>
<dbReference type="Proteomes" id="UP001321473">
    <property type="component" value="Unassembled WGS sequence"/>
</dbReference>
<name>A0AAQ4EDZ8_AMBAM</name>
<evidence type="ECO:0000313" key="2">
    <source>
        <dbReference type="Proteomes" id="UP001321473"/>
    </source>
</evidence>
<keyword evidence="2" id="KW-1185">Reference proteome</keyword>
<comment type="caution">
    <text evidence="1">The sequence shown here is derived from an EMBL/GenBank/DDBJ whole genome shotgun (WGS) entry which is preliminary data.</text>
</comment>
<dbReference type="EMBL" id="JARKHS020017623">
    <property type="protein sequence ID" value="KAK8772884.1"/>
    <property type="molecule type" value="Genomic_DNA"/>
</dbReference>
<reference evidence="1 2" key="1">
    <citation type="journal article" date="2023" name="Arcadia Sci">
        <title>De novo assembly of a long-read Amblyomma americanum tick genome.</title>
        <authorList>
            <person name="Chou S."/>
            <person name="Poskanzer K.E."/>
            <person name="Rollins M."/>
            <person name="Thuy-Boun P.S."/>
        </authorList>
    </citation>
    <scope>NUCLEOTIDE SEQUENCE [LARGE SCALE GENOMIC DNA]</scope>
    <source>
        <strain evidence="1">F_SG_1</strain>
        <tissue evidence="1">Salivary glands</tissue>
    </source>
</reference>